<name>A0ACB9N6Y8_BAUVA</name>
<dbReference type="Proteomes" id="UP000828941">
    <property type="component" value="Chromosome 7"/>
</dbReference>
<organism evidence="1 2">
    <name type="scientific">Bauhinia variegata</name>
    <name type="common">Purple orchid tree</name>
    <name type="synonym">Phanera variegata</name>
    <dbReference type="NCBI Taxonomy" id="167791"/>
    <lineage>
        <taxon>Eukaryota</taxon>
        <taxon>Viridiplantae</taxon>
        <taxon>Streptophyta</taxon>
        <taxon>Embryophyta</taxon>
        <taxon>Tracheophyta</taxon>
        <taxon>Spermatophyta</taxon>
        <taxon>Magnoliopsida</taxon>
        <taxon>eudicotyledons</taxon>
        <taxon>Gunneridae</taxon>
        <taxon>Pentapetalae</taxon>
        <taxon>rosids</taxon>
        <taxon>fabids</taxon>
        <taxon>Fabales</taxon>
        <taxon>Fabaceae</taxon>
        <taxon>Cercidoideae</taxon>
        <taxon>Cercideae</taxon>
        <taxon>Bauhiniinae</taxon>
        <taxon>Bauhinia</taxon>
    </lineage>
</organism>
<comment type="caution">
    <text evidence="1">The sequence shown here is derived from an EMBL/GenBank/DDBJ whole genome shotgun (WGS) entry which is preliminary data.</text>
</comment>
<sequence length="261" mass="29446">MEDREDLLIGSGSGSPTWVSVAINLRWSTQTIFMKTFGCSHNQSDSEYMPGQLSAFGYTLSDNRDEADLWQINACTVKSPKTLKGHEVRLLIHKTLPALDLPKVRKNKFAEILPINVGCLGACTYCKTKHPRGHLGSYTIDSLVGRVRSVIADGVKETWLSSEDSGAYVMSPDFREEGFRAEHQACSIQPPLPKLLHSLSQSHRCSYSIWQARKWVVWVSTFLLWVILGLNMEKGIAEELWFFEEDEEKSLINRCLLEGGH</sequence>
<evidence type="ECO:0000313" key="2">
    <source>
        <dbReference type="Proteomes" id="UP000828941"/>
    </source>
</evidence>
<reference evidence="1 2" key="1">
    <citation type="journal article" date="2022" name="DNA Res.">
        <title>Chromosomal-level genome assembly of the orchid tree Bauhinia variegata (Leguminosae; Cercidoideae) supports the allotetraploid origin hypothesis of Bauhinia.</title>
        <authorList>
            <person name="Zhong Y."/>
            <person name="Chen Y."/>
            <person name="Zheng D."/>
            <person name="Pang J."/>
            <person name="Liu Y."/>
            <person name="Luo S."/>
            <person name="Meng S."/>
            <person name="Qian L."/>
            <person name="Wei D."/>
            <person name="Dai S."/>
            <person name="Zhou R."/>
        </authorList>
    </citation>
    <scope>NUCLEOTIDE SEQUENCE [LARGE SCALE GENOMIC DNA]</scope>
    <source>
        <strain evidence="1">BV-YZ2020</strain>
    </source>
</reference>
<proteinExistence type="predicted"/>
<protein>
    <submittedName>
        <fullName evidence="1">Uncharacterized protein</fullName>
    </submittedName>
</protein>
<accession>A0ACB9N6Y8</accession>
<dbReference type="EMBL" id="CM039432">
    <property type="protein sequence ID" value="KAI4332262.1"/>
    <property type="molecule type" value="Genomic_DNA"/>
</dbReference>
<evidence type="ECO:0000313" key="1">
    <source>
        <dbReference type="EMBL" id="KAI4332262.1"/>
    </source>
</evidence>
<gene>
    <name evidence="1" type="ORF">L6164_017186</name>
</gene>
<keyword evidence="2" id="KW-1185">Reference proteome</keyword>